<dbReference type="Proteomes" id="UP000077755">
    <property type="component" value="Chromosome 6"/>
</dbReference>
<dbReference type="OrthoDB" id="10004661at2759"/>
<dbReference type="OMA" id="LYWELAL"/>
<evidence type="ECO:0000259" key="4">
    <source>
        <dbReference type="Pfam" id="PF23572"/>
    </source>
</evidence>
<dbReference type="InterPro" id="IPR004993">
    <property type="entry name" value="GH3"/>
</dbReference>
<dbReference type="GO" id="GO:0010279">
    <property type="term" value="F:indole-3-acetic acid amido synthetase activity"/>
    <property type="evidence" value="ECO:0007669"/>
    <property type="project" value="TreeGrafter"/>
</dbReference>
<name>A0A164VCJ3_DAUCS</name>
<reference evidence="5" key="2">
    <citation type="submission" date="2022-03" db="EMBL/GenBank/DDBJ databases">
        <title>Draft title - Genomic analysis of global carrot germplasm unveils the trajectory of domestication and the origin of high carotenoid orange carrot.</title>
        <authorList>
            <person name="Iorizzo M."/>
            <person name="Ellison S."/>
            <person name="Senalik D."/>
            <person name="Macko-Podgorni A."/>
            <person name="Grzebelus D."/>
            <person name="Bostan H."/>
            <person name="Rolling W."/>
            <person name="Curaba J."/>
            <person name="Simon P."/>
        </authorList>
    </citation>
    <scope>NUCLEOTIDE SEQUENCE</scope>
    <source>
        <tissue evidence="5">Leaf</tissue>
    </source>
</reference>
<dbReference type="EMBL" id="CP093348">
    <property type="protein sequence ID" value="WOH04248.1"/>
    <property type="molecule type" value="Genomic_DNA"/>
</dbReference>
<evidence type="ECO:0000313" key="6">
    <source>
        <dbReference type="Proteomes" id="UP000077755"/>
    </source>
</evidence>
<dbReference type="PANTHER" id="PTHR31901:SF9">
    <property type="entry name" value="GH3 DOMAIN-CONTAINING PROTEIN"/>
    <property type="match status" value="1"/>
</dbReference>
<dbReference type="InterPro" id="IPR055377">
    <property type="entry name" value="GH3_M"/>
</dbReference>
<reference evidence="5" key="1">
    <citation type="journal article" date="2016" name="Nat. Genet.">
        <title>A high-quality carrot genome assembly provides new insights into carotenoid accumulation and asterid genome evolution.</title>
        <authorList>
            <person name="Iorizzo M."/>
            <person name="Ellison S."/>
            <person name="Senalik D."/>
            <person name="Zeng P."/>
            <person name="Satapoomin P."/>
            <person name="Huang J."/>
            <person name="Bowman M."/>
            <person name="Iovene M."/>
            <person name="Sanseverino W."/>
            <person name="Cavagnaro P."/>
            <person name="Yildiz M."/>
            <person name="Macko-Podgorni A."/>
            <person name="Moranska E."/>
            <person name="Grzebelus E."/>
            <person name="Grzebelus D."/>
            <person name="Ashrafi H."/>
            <person name="Zheng Z."/>
            <person name="Cheng S."/>
            <person name="Spooner D."/>
            <person name="Van Deynze A."/>
            <person name="Simon P."/>
        </authorList>
    </citation>
    <scope>NUCLEOTIDE SEQUENCE</scope>
    <source>
        <tissue evidence="5">Leaf</tissue>
    </source>
</reference>
<evidence type="ECO:0000313" key="5">
    <source>
        <dbReference type="EMBL" id="WOH04248.1"/>
    </source>
</evidence>
<organism evidence="5 6">
    <name type="scientific">Daucus carota subsp. sativus</name>
    <name type="common">Carrot</name>
    <dbReference type="NCBI Taxonomy" id="79200"/>
    <lineage>
        <taxon>Eukaryota</taxon>
        <taxon>Viridiplantae</taxon>
        <taxon>Streptophyta</taxon>
        <taxon>Embryophyta</taxon>
        <taxon>Tracheophyta</taxon>
        <taxon>Spermatophyta</taxon>
        <taxon>Magnoliopsida</taxon>
        <taxon>eudicotyledons</taxon>
        <taxon>Gunneridae</taxon>
        <taxon>Pentapetalae</taxon>
        <taxon>asterids</taxon>
        <taxon>campanulids</taxon>
        <taxon>Apiales</taxon>
        <taxon>Apiaceae</taxon>
        <taxon>Apioideae</taxon>
        <taxon>Scandiceae</taxon>
        <taxon>Daucinae</taxon>
        <taxon>Daucus</taxon>
        <taxon>Daucus sect. Daucus</taxon>
    </lineage>
</organism>
<dbReference type="PANTHER" id="PTHR31901">
    <property type="entry name" value="GH3 DOMAIN-CONTAINING PROTEIN"/>
    <property type="match status" value="1"/>
</dbReference>
<proteinExistence type="inferred from homology"/>
<dbReference type="Pfam" id="PF23572">
    <property type="entry name" value="GH3_C"/>
    <property type="match status" value="1"/>
</dbReference>
<feature type="domain" description="GH3 middle" evidence="3">
    <location>
        <begin position="361"/>
        <end position="447"/>
    </location>
</feature>
<keyword evidence="6" id="KW-1185">Reference proteome</keyword>
<gene>
    <name evidence="5" type="ORF">DCAR_0623657</name>
</gene>
<dbReference type="Gramene" id="KZM90135">
    <property type="protein sequence ID" value="KZM90135"/>
    <property type="gene ID" value="DCAR_022500"/>
</dbReference>
<dbReference type="AlphaFoldDB" id="A0A164VCJ3"/>
<feature type="domain" description="GH3 C-terminal" evidence="4">
    <location>
        <begin position="463"/>
        <end position="580"/>
    </location>
</feature>
<comment type="similarity">
    <text evidence="1">Belongs to the IAA-amido conjugating enzyme family.</text>
</comment>
<sequence>MPEAPKKSPNIAPSDFNLSERNTKALQFIEDVTSEPDQIQKQVLSEILSRNAHVEYLERHGLDGKTDRLTFKKIIPVIKYEDLQPDINRIANGDKSPILSSHPISEFLTSSGTSGGERKLMPTIEEDLERRSLLYSLLMPVMNQFVPGLDKGKGMYFLFVKSEAKTPGGLFARPVLTSYYKSSHFKNRPDDPYTNYTSPNETILCSDSYQSMYSQMLCGLCLHDEVLRVGAVFASGFIRAIRFLEKHWSVLCNDIRTGTLNPEITDPSVREAVLKILKPDPELANFIETECSKKSWQGILTRLWPNTKYVDVIVTGTMSQYIPTLDYYSNGLPLVCTMYASSESYFGVNLNPLCKPSEVSYTLIPTMAYFEFLPVHRNNVVTSSISVPDSLNEKEQQELVDLADVKLGQEYELVLTTYAGLYRYRVGDVLKVAGFKNKAPQFNFICRKNVVLSIESDKTDEVELQNAVKNAVTHLLPFDATLIEYTSYADTTTIPGHYVLFWELNVNGTTPVPPSVFEDCCFAMEEALNSVYRQGRVSDKSIGPLEIKIVESGTFDKLMDYAISLGASINQYKTPRCVKFAPIVELLNSRVVSTYFSPKCPKWVPGHKQWMDINSS</sequence>
<keyword evidence="2" id="KW-0436">Ligase</keyword>
<dbReference type="Pfam" id="PF23571">
    <property type="entry name" value="GH3_M"/>
    <property type="match status" value="1"/>
</dbReference>
<accession>A0A164VCJ3</accession>
<evidence type="ECO:0000256" key="2">
    <source>
        <dbReference type="ARBA" id="ARBA00022598"/>
    </source>
</evidence>
<dbReference type="KEGG" id="dcr:108224263"/>
<evidence type="ECO:0000259" key="3">
    <source>
        <dbReference type="Pfam" id="PF23571"/>
    </source>
</evidence>
<evidence type="ECO:0000256" key="1">
    <source>
        <dbReference type="ARBA" id="ARBA00008068"/>
    </source>
</evidence>
<protein>
    <submittedName>
        <fullName evidence="5">Uncharacterized protein</fullName>
    </submittedName>
</protein>
<dbReference type="GO" id="GO:0005737">
    <property type="term" value="C:cytoplasm"/>
    <property type="evidence" value="ECO:0007669"/>
    <property type="project" value="TreeGrafter"/>
</dbReference>
<dbReference type="Pfam" id="PF03321">
    <property type="entry name" value="GH3"/>
    <property type="match status" value="1"/>
</dbReference>
<dbReference type="InterPro" id="IPR055378">
    <property type="entry name" value="GH3_C"/>
</dbReference>